<keyword evidence="1" id="KW-0255">Endonuclease</keyword>
<accession>A0A017HIQ1</accession>
<name>A0A017HIQ1_9RHOB</name>
<keyword evidence="1" id="KW-0378">Hydrolase</keyword>
<evidence type="ECO:0000313" key="1">
    <source>
        <dbReference type="EMBL" id="EYD74382.1"/>
    </source>
</evidence>
<proteinExistence type="predicted"/>
<dbReference type="SUPFAM" id="SSF52980">
    <property type="entry name" value="Restriction endonuclease-like"/>
    <property type="match status" value="1"/>
</dbReference>
<dbReference type="REBASE" id="95602">
    <property type="entry name" value="V.Rme19309ORF4066P"/>
</dbReference>
<sequence length="85" mass="9977">MHGCFWHRHPGCPKATTPATRPEWWQRKFDGNVERDRQQMDRLIAAGWRVGIVWECALGRKADGALIDRVEAFIRHGRDLRAEWP</sequence>
<dbReference type="STRING" id="442562.Rumeso_04067"/>
<keyword evidence="1" id="KW-0540">Nuclease</keyword>
<reference evidence="1 2" key="1">
    <citation type="submission" date="2013-02" db="EMBL/GenBank/DDBJ databases">
        <authorList>
            <person name="Fiebig A."/>
            <person name="Goeker M."/>
            <person name="Klenk H.-P.P."/>
        </authorList>
    </citation>
    <scope>NUCLEOTIDE SEQUENCE [LARGE SCALE GENOMIC DNA]</scope>
    <source>
        <strain evidence="1 2">DSM 19309</strain>
    </source>
</reference>
<organism evidence="1 2">
    <name type="scientific">Rubellimicrobium mesophilum DSM 19309</name>
    <dbReference type="NCBI Taxonomy" id="442562"/>
    <lineage>
        <taxon>Bacteria</taxon>
        <taxon>Pseudomonadati</taxon>
        <taxon>Pseudomonadota</taxon>
        <taxon>Alphaproteobacteria</taxon>
        <taxon>Rhodobacterales</taxon>
        <taxon>Roseobacteraceae</taxon>
        <taxon>Rubellimicrobium</taxon>
    </lineage>
</organism>
<comment type="caution">
    <text evidence="1">The sequence shown here is derived from an EMBL/GenBank/DDBJ whole genome shotgun (WGS) entry which is preliminary data.</text>
</comment>
<dbReference type="GO" id="GO:0004519">
    <property type="term" value="F:endonuclease activity"/>
    <property type="evidence" value="ECO:0007669"/>
    <property type="project" value="UniProtKB-KW"/>
</dbReference>
<dbReference type="AlphaFoldDB" id="A0A017HIQ1"/>
<dbReference type="InterPro" id="IPR011335">
    <property type="entry name" value="Restrct_endonuc-II-like"/>
</dbReference>
<gene>
    <name evidence="1" type="ORF">Rumeso_04067</name>
</gene>
<dbReference type="EMBL" id="AOSK01000116">
    <property type="protein sequence ID" value="EYD74382.1"/>
    <property type="molecule type" value="Genomic_DNA"/>
</dbReference>
<dbReference type="Gene3D" id="3.40.960.10">
    <property type="entry name" value="VSR Endonuclease"/>
    <property type="match status" value="1"/>
</dbReference>
<dbReference type="Proteomes" id="UP000019666">
    <property type="component" value="Unassembled WGS sequence"/>
</dbReference>
<evidence type="ECO:0000313" key="2">
    <source>
        <dbReference type="Proteomes" id="UP000019666"/>
    </source>
</evidence>
<keyword evidence="2" id="KW-1185">Reference proteome</keyword>
<protein>
    <submittedName>
        <fullName evidence="1">Very-short-patch mismatch repair endonuclease (G-T specific)</fullName>
    </submittedName>
</protein>
<dbReference type="HOGENOM" id="CLU_111913_3_1_5"/>